<evidence type="ECO:0000256" key="2">
    <source>
        <dbReference type="SAM" id="Phobius"/>
    </source>
</evidence>
<dbReference type="PROSITE" id="PS50234">
    <property type="entry name" value="VWFA"/>
    <property type="match status" value="1"/>
</dbReference>
<evidence type="ECO:0000256" key="1">
    <source>
        <dbReference type="SAM" id="MobiDB-lite"/>
    </source>
</evidence>
<proteinExistence type="predicted"/>
<gene>
    <name evidence="4" type="ORF">FB566_5323</name>
</gene>
<keyword evidence="2" id="KW-0472">Membrane</keyword>
<name>A0A543B4G0_9ACTN</name>
<sequence length="608" mass="65836">MARGRTQPGVKTHRRGRRRRTRRRFPVAPWIVISTVITLVLSGMVLGYTWLLGTGCSGEPVRATVVAAPDIKEPLSVLARAWERDEPSVGGRCIGVEIKEKSSSDVANKLTSWNTVTDGPRPHVWIPDSSVWIQMAESSEASAAMIPDKTPPVAASPTVIAMPKPMAEALGWQTDGTPVDLEPSWPNLLKLAESSSWADFDSPEWGDIKLGMSNPRNSTAGMHALLSLTDIDRNGNVDSDELDNVIRLKQVLSESPTDTDAILQELSQMTAEDDLNGYVSAFPALERDVWRYNNYMQNGVELTAVYPADGSIDADHPVAVLQNVEWTDETYQEIGWRFASFITSDAGRAVLLDAAFRDGTRRTGGDALNDTAGLTPQIDESQRGPVLPTAVTGTMAAWQALSRPANVLVVVDTSESMGAPVLHNGEEVTRLEAVRRELSDALGLFGSQANVGLWEYSTASYYDSPDYIELVPISKFDSAQEDAINYAAQQMVPGGGSALYDTAAAAYERLLNNYNDEAGAANLVVIISDGGNEDDNGGFGLADLESHLDSLSSVDRNKKASIVTIGFGSDIDEDALTTIAEATQGRFFEAEWNDQLKPQLLNALFNAV</sequence>
<feature type="transmembrane region" description="Helical" evidence="2">
    <location>
        <begin position="27"/>
        <end position="51"/>
    </location>
</feature>
<evidence type="ECO:0000313" key="4">
    <source>
        <dbReference type="EMBL" id="TQL79711.1"/>
    </source>
</evidence>
<reference evidence="4 5" key="1">
    <citation type="submission" date="2019-06" db="EMBL/GenBank/DDBJ databases">
        <title>Sequencing the genomes of 1000 actinobacteria strains.</title>
        <authorList>
            <person name="Klenk H.-P."/>
        </authorList>
    </citation>
    <scope>NUCLEOTIDE SEQUENCE [LARGE SCALE GENOMIC DNA]</scope>
    <source>
        <strain evidence="4 5">DSM 45928</strain>
    </source>
</reference>
<dbReference type="Proteomes" id="UP000317043">
    <property type="component" value="Unassembled WGS sequence"/>
</dbReference>
<dbReference type="InterPro" id="IPR018247">
    <property type="entry name" value="EF_Hand_1_Ca_BS"/>
</dbReference>
<dbReference type="Pfam" id="PF13531">
    <property type="entry name" value="SBP_bac_11"/>
    <property type="match status" value="1"/>
</dbReference>
<evidence type="ECO:0000313" key="5">
    <source>
        <dbReference type="Proteomes" id="UP000317043"/>
    </source>
</evidence>
<dbReference type="InParanoid" id="A0A543B4G0"/>
<keyword evidence="5" id="KW-1185">Reference proteome</keyword>
<dbReference type="Gene3D" id="3.40.50.410">
    <property type="entry name" value="von Willebrand factor, type A domain"/>
    <property type="match status" value="1"/>
</dbReference>
<dbReference type="Pfam" id="PF00092">
    <property type="entry name" value="VWA"/>
    <property type="match status" value="1"/>
</dbReference>
<dbReference type="SMART" id="SM00327">
    <property type="entry name" value="VWA"/>
    <property type="match status" value="1"/>
</dbReference>
<feature type="compositionally biased region" description="Basic residues" evidence="1">
    <location>
        <begin position="11"/>
        <end position="20"/>
    </location>
</feature>
<dbReference type="InterPro" id="IPR036465">
    <property type="entry name" value="vWFA_dom_sf"/>
</dbReference>
<accession>A0A543B4G0</accession>
<dbReference type="PROSITE" id="PS00018">
    <property type="entry name" value="EF_HAND_1"/>
    <property type="match status" value="1"/>
</dbReference>
<keyword evidence="2" id="KW-0812">Transmembrane</keyword>
<feature type="domain" description="VWFA" evidence="3">
    <location>
        <begin position="406"/>
        <end position="604"/>
    </location>
</feature>
<protein>
    <submittedName>
        <fullName evidence="4">Ca-activated chloride channel family protein</fullName>
    </submittedName>
</protein>
<organism evidence="4 5">
    <name type="scientific">Stackebrandtia endophytica</name>
    <dbReference type="NCBI Taxonomy" id="1496996"/>
    <lineage>
        <taxon>Bacteria</taxon>
        <taxon>Bacillati</taxon>
        <taxon>Actinomycetota</taxon>
        <taxon>Actinomycetes</taxon>
        <taxon>Glycomycetales</taxon>
        <taxon>Glycomycetaceae</taxon>
        <taxon>Stackebrandtia</taxon>
    </lineage>
</organism>
<evidence type="ECO:0000259" key="3">
    <source>
        <dbReference type="PROSITE" id="PS50234"/>
    </source>
</evidence>
<keyword evidence="2" id="KW-1133">Transmembrane helix</keyword>
<dbReference type="SUPFAM" id="SSF53850">
    <property type="entry name" value="Periplasmic binding protein-like II"/>
    <property type="match status" value="1"/>
</dbReference>
<dbReference type="SUPFAM" id="SSF53300">
    <property type="entry name" value="vWA-like"/>
    <property type="match status" value="1"/>
</dbReference>
<feature type="region of interest" description="Disordered" evidence="1">
    <location>
        <begin position="1"/>
        <end position="20"/>
    </location>
</feature>
<dbReference type="InterPro" id="IPR002035">
    <property type="entry name" value="VWF_A"/>
</dbReference>
<comment type="caution">
    <text evidence="4">The sequence shown here is derived from an EMBL/GenBank/DDBJ whole genome shotgun (WGS) entry which is preliminary data.</text>
</comment>
<dbReference type="AlphaFoldDB" id="A0A543B4G0"/>
<dbReference type="EMBL" id="VFOW01000001">
    <property type="protein sequence ID" value="TQL79711.1"/>
    <property type="molecule type" value="Genomic_DNA"/>
</dbReference>
<dbReference type="OrthoDB" id="5621159at2"/>